<feature type="domain" description="HTH deoR-type" evidence="4">
    <location>
        <begin position="6"/>
        <end position="61"/>
    </location>
</feature>
<dbReference type="SMART" id="SM00420">
    <property type="entry name" value="HTH_DEOR"/>
    <property type="match status" value="1"/>
</dbReference>
<evidence type="ECO:0000256" key="3">
    <source>
        <dbReference type="ARBA" id="ARBA00023163"/>
    </source>
</evidence>
<keyword evidence="1" id="KW-0805">Transcription regulation</keyword>
<dbReference type="RefSeq" id="WP_378930246.1">
    <property type="nucleotide sequence ID" value="NZ_JBHLVO010000001.1"/>
</dbReference>
<dbReference type="InterPro" id="IPR001034">
    <property type="entry name" value="DeoR_HTH"/>
</dbReference>
<keyword evidence="3" id="KW-0804">Transcription</keyword>
<dbReference type="Pfam" id="PF00455">
    <property type="entry name" value="DeoRC"/>
    <property type="match status" value="1"/>
</dbReference>
<keyword evidence="2 5" id="KW-0238">DNA-binding</keyword>
<dbReference type="InterPro" id="IPR014036">
    <property type="entry name" value="DeoR-like_C"/>
</dbReference>
<comment type="caution">
    <text evidence="5">The sequence shown here is derived from an EMBL/GenBank/DDBJ whole genome shotgun (WGS) entry which is preliminary data.</text>
</comment>
<evidence type="ECO:0000256" key="2">
    <source>
        <dbReference type="ARBA" id="ARBA00023125"/>
    </source>
</evidence>
<dbReference type="SUPFAM" id="SSF46785">
    <property type="entry name" value="Winged helix' DNA-binding domain"/>
    <property type="match status" value="1"/>
</dbReference>
<dbReference type="PRINTS" id="PR00037">
    <property type="entry name" value="HTHLACR"/>
</dbReference>
<reference evidence="5 6" key="1">
    <citation type="submission" date="2024-09" db="EMBL/GenBank/DDBJ databases">
        <authorList>
            <person name="Sun Q."/>
            <person name="Mori K."/>
        </authorList>
    </citation>
    <scope>NUCLEOTIDE SEQUENCE [LARGE SCALE GENOMIC DNA]</scope>
    <source>
        <strain evidence="5 6">CCM 7228</strain>
    </source>
</reference>
<dbReference type="PANTHER" id="PTHR30363:SF44">
    <property type="entry name" value="AGA OPERON TRANSCRIPTIONAL REPRESSOR-RELATED"/>
    <property type="match status" value="1"/>
</dbReference>
<dbReference type="Proteomes" id="UP001589854">
    <property type="component" value="Unassembled WGS sequence"/>
</dbReference>
<dbReference type="Gene3D" id="1.10.10.10">
    <property type="entry name" value="Winged helix-like DNA-binding domain superfamily/Winged helix DNA-binding domain"/>
    <property type="match status" value="1"/>
</dbReference>
<dbReference type="InterPro" id="IPR036390">
    <property type="entry name" value="WH_DNA-bd_sf"/>
</dbReference>
<dbReference type="InterPro" id="IPR050313">
    <property type="entry name" value="Carb_Metab_HTH_regulators"/>
</dbReference>
<dbReference type="SUPFAM" id="SSF100950">
    <property type="entry name" value="NagB/RpiA/CoA transferase-like"/>
    <property type="match status" value="1"/>
</dbReference>
<gene>
    <name evidence="5" type="ORF">ACFFIX_02765</name>
</gene>
<evidence type="ECO:0000313" key="5">
    <source>
        <dbReference type="EMBL" id="MFC0270381.1"/>
    </source>
</evidence>
<protein>
    <submittedName>
        <fullName evidence="5">DeoR/GlpR family DNA-binding transcription regulator</fullName>
    </submittedName>
</protein>
<dbReference type="PROSITE" id="PS51000">
    <property type="entry name" value="HTH_DEOR_2"/>
    <property type="match status" value="1"/>
</dbReference>
<dbReference type="EMBL" id="JBHLVO010000001">
    <property type="protein sequence ID" value="MFC0270381.1"/>
    <property type="molecule type" value="Genomic_DNA"/>
</dbReference>
<name>A0ABV6GAF8_9BACI</name>
<dbReference type="SMART" id="SM01134">
    <property type="entry name" value="DeoRC"/>
    <property type="match status" value="1"/>
</dbReference>
<dbReference type="Gene3D" id="3.40.50.1360">
    <property type="match status" value="1"/>
</dbReference>
<dbReference type="Pfam" id="PF08220">
    <property type="entry name" value="HTH_DeoR"/>
    <property type="match status" value="1"/>
</dbReference>
<organism evidence="5 6">
    <name type="scientific">Metabacillus herbersteinensis</name>
    <dbReference type="NCBI Taxonomy" id="283816"/>
    <lineage>
        <taxon>Bacteria</taxon>
        <taxon>Bacillati</taxon>
        <taxon>Bacillota</taxon>
        <taxon>Bacilli</taxon>
        <taxon>Bacillales</taxon>
        <taxon>Bacillaceae</taxon>
        <taxon>Metabacillus</taxon>
    </lineage>
</organism>
<dbReference type="PANTHER" id="PTHR30363">
    <property type="entry name" value="HTH-TYPE TRANSCRIPTIONAL REGULATOR SRLR-RELATED"/>
    <property type="match status" value="1"/>
</dbReference>
<dbReference type="InterPro" id="IPR018356">
    <property type="entry name" value="Tscrpt_reg_HTH_DeoR_CS"/>
</dbReference>
<evidence type="ECO:0000313" key="6">
    <source>
        <dbReference type="Proteomes" id="UP001589854"/>
    </source>
</evidence>
<evidence type="ECO:0000256" key="1">
    <source>
        <dbReference type="ARBA" id="ARBA00023015"/>
    </source>
</evidence>
<dbReference type="InterPro" id="IPR036388">
    <property type="entry name" value="WH-like_DNA-bd_sf"/>
</dbReference>
<dbReference type="GO" id="GO:0003677">
    <property type="term" value="F:DNA binding"/>
    <property type="evidence" value="ECO:0007669"/>
    <property type="project" value="UniProtKB-KW"/>
</dbReference>
<dbReference type="PROSITE" id="PS00894">
    <property type="entry name" value="HTH_DEOR_1"/>
    <property type="match status" value="1"/>
</dbReference>
<dbReference type="InterPro" id="IPR037171">
    <property type="entry name" value="NagB/RpiA_transferase-like"/>
</dbReference>
<keyword evidence="6" id="KW-1185">Reference proteome</keyword>
<evidence type="ECO:0000259" key="4">
    <source>
        <dbReference type="PROSITE" id="PS51000"/>
    </source>
</evidence>
<proteinExistence type="predicted"/>
<accession>A0ABV6GAF8</accession>
<sequence>MSKSLITERYRAIIRELEIKNKISVVDLATKLNVTPETIRKDLSALEDKKKLRRIHGGAIQYFGLIKEPHFNKKVSISHNQKKSIGEVAASFIMNGETVVLDVGSTTLHIAYSIKNVKNVTIVTNSLAVAEILNNKLENQLFDGKVIVLGGTTNPLQRSISGSITNLLLEHFYFDKAFISCGGINRDGICDFNIDEAAASTIMMKRSKQVYVVADSSKINQRAFFHIGSFSSIDCVITDQEMPLDWSKDALLRGLDWIKAGDMNEN</sequence>